<dbReference type="EMBL" id="JAKZFC010000007">
    <property type="protein sequence ID" value="MCH7323324.1"/>
    <property type="molecule type" value="Genomic_DNA"/>
</dbReference>
<keyword evidence="1" id="KW-0812">Transmembrane</keyword>
<name>A0ABS9UG55_9BACL</name>
<protein>
    <submittedName>
        <fullName evidence="2">Uncharacterized protein</fullName>
    </submittedName>
</protein>
<reference evidence="2 3" key="1">
    <citation type="submission" date="2022-03" db="EMBL/GenBank/DDBJ databases">
        <authorList>
            <person name="Jo J.-H."/>
            <person name="Im W.-T."/>
        </authorList>
    </citation>
    <scope>NUCLEOTIDE SEQUENCE [LARGE SCALE GENOMIC DNA]</scope>
    <source>
        <strain evidence="2 3">MA9</strain>
    </source>
</reference>
<keyword evidence="1" id="KW-0472">Membrane</keyword>
<dbReference type="RefSeq" id="WP_241370496.1">
    <property type="nucleotide sequence ID" value="NZ_JAKZFC010000007.1"/>
</dbReference>
<keyword evidence="1" id="KW-1133">Transmembrane helix</keyword>
<evidence type="ECO:0000313" key="2">
    <source>
        <dbReference type="EMBL" id="MCH7323324.1"/>
    </source>
</evidence>
<dbReference type="Proteomes" id="UP001316087">
    <property type="component" value="Unassembled WGS sequence"/>
</dbReference>
<evidence type="ECO:0000313" key="3">
    <source>
        <dbReference type="Proteomes" id="UP001316087"/>
    </source>
</evidence>
<feature type="transmembrane region" description="Helical" evidence="1">
    <location>
        <begin position="60"/>
        <end position="80"/>
    </location>
</feature>
<evidence type="ECO:0000256" key="1">
    <source>
        <dbReference type="SAM" id="Phobius"/>
    </source>
</evidence>
<keyword evidence="3" id="KW-1185">Reference proteome</keyword>
<sequence length="87" mass="9724">MTKNTRLMKLSVILSIVGIVLIMCSGWVGRSFSNLWLQSIGGSIDTEIFLYMLNSFRNSTLLIGGILFTVCLPTAIFAWYQTLDKAE</sequence>
<feature type="transmembrane region" description="Helical" evidence="1">
    <location>
        <begin position="12"/>
        <end position="29"/>
    </location>
</feature>
<comment type="caution">
    <text evidence="2">The sequence shown here is derived from an EMBL/GenBank/DDBJ whole genome shotgun (WGS) entry which is preliminary data.</text>
</comment>
<organism evidence="2 3">
    <name type="scientific">Solibacillus palustris</name>
    <dbReference type="NCBI Taxonomy" id="2908203"/>
    <lineage>
        <taxon>Bacteria</taxon>
        <taxon>Bacillati</taxon>
        <taxon>Bacillota</taxon>
        <taxon>Bacilli</taxon>
        <taxon>Bacillales</taxon>
        <taxon>Caryophanaceae</taxon>
        <taxon>Solibacillus</taxon>
    </lineage>
</organism>
<gene>
    <name evidence="2" type="ORF">LZ480_15720</name>
</gene>
<accession>A0ABS9UG55</accession>
<proteinExistence type="predicted"/>